<dbReference type="EMBL" id="AGNL01030082">
    <property type="protein sequence ID" value="EJK56940.1"/>
    <property type="molecule type" value="Genomic_DNA"/>
</dbReference>
<evidence type="ECO:0000313" key="2">
    <source>
        <dbReference type="Proteomes" id="UP000266841"/>
    </source>
</evidence>
<organism evidence="1 2">
    <name type="scientific">Thalassiosira oceanica</name>
    <name type="common">Marine diatom</name>
    <dbReference type="NCBI Taxonomy" id="159749"/>
    <lineage>
        <taxon>Eukaryota</taxon>
        <taxon>Sar</taxon>
        <taxon>Stramenopiles</taxon>
        <taxon>Ochrophyta</taxon>
        <taxon>Bacillariophyta</taxon>
        <taxon>Coscinodiscophyceae</taxon>
        <taxon>Thalassiosirophycidae</taxon>
        <taxon>Thalassiosirales</taxon>
        <taxon>Thalassiosiraceae</taxon>
        <taxon>Thalassiosira</taxon>
    </lineage>
</organism>
<accession>K0RV98</accession>
<comment type="caution">
    <text evidence="1">The sequence shown here is derived from an EMBL/GenBank/DDBJ whole genome shotgun (WGS) entry which is preliminary data.</text>
</comment>
<keyword evidence="2" id="KW-1185">Reference proteome</keyword>
<evidence type="ECO:0000313" key="1">
    <source>
        <dbReference type="EMBL" id="EJK56940.1"/>
    </source>
</evidence>
<gene>
    <name evidence="1" type="ORF">THAOC_23075</name>
</gene>
<proteinExistence type="predicted"/>
<dbReference type="Proteomes" id="UP000266841">
    <property type="component" value="Unassembled WGS sequence"/>
</dbReference>
<name>K0RV98_THAOC</name>
<sequence length="68" mass="7407">WLSPTEAYSVRRDRPRRGLEILGVIERGESKPGSLRRPSAMGPTLITAAVAPVVDPECQSSTGYEAHM</sequence>
<dbReference type="AlphaFoldDB" id="K0RV98"/>
<feature type="non-terminal residue" evidence="1">
    <location>
        <position position="1"/>
    </location>
</feature>
<protein>
    <submittedName>
        <fullName evidence="1">Uncharacterized protein</fullName>
    </submittedName>
</protein>
<reference evidence="1 2" key="1">
    <citation type="journal article" date="2012" name="Genome Biol.">
        <title>Genome and low-iron response of an oceanic diatom adapted to chronic iron limitation.</title>
        <authorList>
            <person name="Lommer M."/>
            <person name="Specht M."/>
            <person name="Roy A.S."/>
            <person name="Kraemer L."/>
            <person name="Andreson R."/>
            <person name="Gutowska M.A."/>
            <person name="Wolf J."/>
            <person name="Bergner S.V."/>
            <person name="Schilhabel M.B."/>
            <person name="Klostermeier U.C."/>
            <person name="Beiko R.G."/>
            <person name="Rosenstiel P."/>
            <person name="Hippler M."/>
            <person name="Laroche J."/>
        </authorList>
    </citation>
    <scope>NUCLEOTIDE SEQUENCE [LARGE SCALE GENOMIC DNA]</scope>
    <source>
        <strain evidence="1 2">CCMP1005</strain>
    </source>
</reference>